<dbReference type="PANTHER" id="PTHR30043:SF1">
    <property type="entry name" value="ABC TRANSPORT SYSTEM PERMEASE PROTEIN P69"/>
    <property type="match status" value="1"/>
</dbReference>
<feature type="transmembrane region" description="Helical" evidence="7">
    <location>
        <begin position="84"/>
        <end position="105"/>
    </location>
</feature>
<evidence type="ECO:0000256" key="4">
    <source>
        <dbReference type="ARBA" id="ARBA00022692"/>
    </source>
</evidence>
<gene>
    <name evidence="9" type="ORF">SAMN05216179_3425</name>
</gene>
<dbReference type="Proteomes" id="UP000184184">
    <property type="component" value="Unassembled WGS sequence"/>
</dbReference>
<dbReference type="AlphaFoldDB" id="A0A1M7QPF3"/>
<protein>
    <submittedName>
        <fullName evidence="9">Phosphonate transport system permease protein</fullName>
    </submittedName>
</protein>
<feature type="transmembrane region" description="Helical" evidence="7">
    <location>
        <begin position="215"/>
        <end position="233"/>
    </location>
</feature>
<dbReference type="Pfam" id="PF00528">
    <property type="entry name" value="BPD_transp_1"/>
    <property type="match status" value="1"/>
</dbReference>
<reference evidence="9 10" key="1">
    <citation type="submission" date="2016-11" db="EMBL/GenBank/DDBJ databases">
        <authorList>
            <person name="Jaros S."/>
            <person name="Januszkiewicz K."/>
            <person name="Wedrychowicz H."/>
        </authorList>
    </citation>
    <scope>NUCLEOTIDE SEQUENCE [LARGE SCALE GENOMIC DNA]</scope>
    <source>
        <strain evidence="9 10">CGMCC 1.10681</strain>
    </source>
</reference>
<evidence type="ECO:0000259" key="8">
    <source>
        <dbReference type="PROSITE" id="PS50928"/>
    </source>
</evidence>
<dbReference type="NCBIfam" id="TIGR01097">
    <property type="entry name" value="PhnE"/>
    <property type="match status" value="1"/>
</dbReference>
<feature type="transmembrane region" description="Helical" evidence="7">
    <location>
        <begin position="143"/>
        <end position="166"/>
    </location>
</feature>
<feature type="transmembrane region" description="Helical" evidence="7">
    <location>
        <begin position="23"/>
        <end position="41"/>
    </location>
</feature>
<organism evidence="9 10">
    <name type="scientific">Gracilibacillus kekensis</name>
    <dbReference type="NCBI Taxonomy" id="1027249"/>
    <lineage>
        <taxon>Bacteria</taxon>
        <taxon>Bacillati</taxon>
        <taxon>Bacillota</taxon>
        <taxon>Bacilli</taxon>
        <taxon>Bacillales</taxon>
        <taxon>Bacillaceae</taxon>
        <taxon>Gracilibacillus</taxon>
    </lineage>
</organism>
<dbReference type="InterPro" id="IPR005769">
    <property type="entry name" value="PhnE/PtxC"/>
</dbReference>
<sequence>MLNKWKRVIALEGTKDIRRHKRLQTMLIILLVIGLTVWSAIGTDFSVYEVFSGVGLISNFLFLDLLPPDVTTSGSLLGAILETLYMGFVGMVVGALIALILSFLAAGTTTPHPIIQVVVRAFTSIIRNIPGLIWALILVASYGIGVTVGTLSLILGSVGFLTRVFADTLEEIDTGKIEALNATGSSYLQVLAQGVFPQFIPGFVAWSLYNLELNIRASTIIGMVGGGGIGFAIQKGIKLFQYKEVSMAIILVLVLILSTEFLTSKIRERII</sequence>
<dbReference type="OrthoDB" id="8557224at2"/>
<name>A0A1M7QPF3_9BACI</name>
<evidence type="ECO:0000256" key="7">
    <source>
        <dbReference type="RuleBase" id="RU363032"/>
    </source>
</evidence>
<evidence type="ECO:0000256" key="2">
    <source>
        <dbReference type="ARBA" id="ARBA00022448"/>
    </source>
</evidence>
<feature type="transmembrane region" description="Helical" evidence="7">
    <location>
        <begin position="245"/>
        <end position="263"/>
    </location>
</feature>
<dbReference type="EMBL" id="FRCZ01000008">
    <property type="protein sequence ID" value="SHN33384.1"/>
    <property type="molecule type" value="Genomic_DNA"/>
</dbReference>
<proteinExistence type="inferred from homology"/>
<dbReference type="GO" id="GO:0015416">
    <property type="term" value="F:ABC-type phosphonate transporter activity"/>
    <property type="evidence" value="ECO:0007669"/>
    <property type="project" value="InterPro"/>
</dbReference>
<dbReference type="CDD" id="cd06261">
    <property type="entry name" value="TM_PBP2"/>
    <property type="match status" value="1"/>
</dbReference>
<comment type="similarity">
    <text evidence="7">Belongs to the binding-protein-dependent transport system permease family.</text>
</comment>
<keyword evidence="3" id="KW-1003">Cell membrane</keyword>
<keyword evidence="6 7" id="KW-0472">Membrane</keyword>
<evidence type="ECO:0000256" key="3">
    <source>
        <dbReference type="ARBA" id="ARBA00022475"/>
    </source>
</evidence>
<evidence type="ECO:0000313" key="10">
    <source>
        <dbReference type="Proteomes" id="UP000184184"/>
    </source>
</evidence>
<comment type="subcellular location">
    <subcellularLocation>
        <location evidence="1 7">Cell membrane</location>
        <topology evidence="1 7">Multi-pass membrane protein</topology>
    </subcellularLocation>
</comment>
<keyword evidence="10" id="KW-1185">Reference proteome</keyword>
<dbReference type="InterPro" id="IPR000515">
    <property type="entry name" value="MetI-like"/>
</dbReference>
<evidence type="ECO:0000313" key="9">
    <source>
        <dbReference type="EMBL" id="SHN33384.1"/>
    </source>
</evidence>
<keyword evidence="5 7" id="KW-1133">Transmembrane helix</keyword>
<evidence type="ECO:0000256" key="1">
    <source>
        <dbReference type="ARBA" id="ARBA00004651"/>
    </source>
</evidence>
<dbReference type="PANTHER" id="PTHR30043">
    <property type="entry name" value="PHOSPHONATES TRANSPORT SYSTEM PERMEASE PROTEIN"/>
    <property type="match status" value="1"/>
</dbReference>
<accession>A0A1M7QPF3</accession>
<dbReference type="PROSITE" id="PS50928">
    <property type="entry name" value="ABC_TM1"/>
    <property type="match status" value="1"/>
</dbReference>
<evidence type="ECO:0000256" key="5">
    <source>
        <dbReference type="ARBA" id="ARBA00022989"/>
    </source>
</evidence>
<keyword evidence="4 7" id="KW-0812">Transmembrane</keyword>
<dbReference type="GO" id="GO:0005886">
    <property type="term" value="C:plasma membrane"/>
    <property type="evidence" value="ECO:0007669"/>
    <property type="project" value="UniProtKB-SubCell"/>
</dbReference>
<keyword evidence="2 7" id="KW-0813">Transport</keyword>
<dbReference type="STRING" id="1027249.SAMN05216179_3425"/>
<dbReference type="Gene3D" id="1.10.3720.10">
    <property type="entry name" value="MetI-like"/>
    <property type="match status" value="1"/>
</dbReference>
<dbReference type="InterPro" id="IPR035906">
    <property type="entry name" value="MetI-like_sf"/>
</dbReference>
<feature type="domain" description="ABC transmembrane type-1" evidence="8">
    <location>
        <begin position="80"/>
        <end position="263"/>
    </location>
</feature>
<feature type="transmembrane region" description="Helical" evidence="7">
    <location>
        <begin position="187"/>
        <end position="209"/>
    </location>
</feature>
<evidence type="ECO:0000256" key="6">
    <source>
        <dbReference type="ARBA" id="ARBA00023136"/>
    </source>
</evidence>
<dbReference type="SUPFAM" id="SSF161098">
    <property type="entry name" value="MetI-like"/>
    <property type="match status" value="1"/>
</dbReference>